<organism evidence="1 2">
    <name type="scientific">Lentinula lateritia</name>
    <dbReference type="NCBI Taxonomy" id="40482"/>
    <lineage>
        <taxon>Eukaryota</taxon>
        <taxon>Fungi</taxon>
        <taxon>Dikarya</taxon>
        <taxon>Basidiomycota</taxon>
        <taxon>Agaricomycotina</taxon>
        <taxon>Agaricomycetes</taxon>
        <taxon>Agaricomycetidae</taxon>
        <taxon>Agaricales</taxon>
        <taxon>Marasmiineae</taxon>
        <taxon>Omphalotaceae</taxon>
        <taxon>Lentinula</taxon>
    </lineage>
</organism>
<protein>
    <recommendedName>
        <fullName evidence="3">F-box domain-containing protein</fullName>
    </recommendedName>
</protein>
<dbReference type="InterPro" id="IPR032675">
    <property type="entry name" value="LRR_dom_sf"/>
</dbReference>
<gene>
    <name evidence="1" type="ORF">C8J55DRAFT_488164</name>
</gene>
<evidence type="ECO:0000313" key="1">
    <source>
        <dbReference type="EMBL" id="KAJ4484224.1"/>
    </source>
</evidence>
<evidence type="ECO:0000313" key="2">
    <source>
        <dbReference type="Proteomes" id="UP001150238"/>
    </source>
</evidence>
<reference evidence="1" key="1">
    <citation type="submission" date="2022-08" db="EMBL/GenBank/DDBJ databases">
        <authorList>
            <consortium name="DOE Joint Genome Institute"/>
            <person name="Min B."/>
            <person name="Riley R."/>
            <person name="Sierra-Patev S."/>
            <person name="Naranjo-Ortiz M."/>
            <person name="Looney B."/>
            <person name="Konkel Z."/>
            <person name="Slot J.C."/>
            <person name="Sakamoto Y."/>
            <person name="Steenwyk J.L."/>
            <person name="Rokas A."/>
            <person name="Carro J."/>
            <person name="Camarero S."/>
            <person name="Ferreira P."/>
            <person name="Molpeceres G."/>
            <person name="Ruiz-Duenas F.J."/>
            <person name="Serrano A."/>
            <person name="Henrissat B."/>
            <person name="Drula E."/>
            <person name="Hughes K.W."/>
            <person name="Mata J.L."/>
            <person name="Ishikawa N.K."/>
            <person name="Vargas-Isla R."/>
            <person name="Ushijima S."/>
            <person name="Smith C.A."/>
            <person name="Ahrendt S."/>
            <person name="Andreopoulos W."/>
            <person name="He G."/>
            <person name="Labutti K."/>
            <person name="Lipzen A."/>
            <person name="Ng V."/>
            <person name="Sandor L."/>
            <person name="Barry K."/>
            <person name="Martinez A.T."/>
            <person name="Xiao Y."/>
            <person name="Gibbons J.G."/>
            <person name="Terashima K."/>
            <person name="Hibbett D.S."/>
            <person name="Grigoriev I.V."/>
        </authorList>
    </citation>
    <scope>NUCLEOTIDE SEQUENCE</scope>
    <source>
        <strain evidence="1">Sp2 HRB7682 ss15</strain>
    </source>
</reference>
<accession>A0A9W9AKY1</accession>
<dbReference type="Proteomes" id="UP001150238">
    <property type="component" value="Unassembled WGS sequence"/>
</dbReference>
<name>A0A9W9AKY1_9AGAR</name>
<sequence length="425" mass="48768">MHRVFDNNEILRRILHRHNLSDDKRNPIAPVLVCTQWSEEYLNILWLRLTDLKPLLRLFGQLVVSKGKYKLLQKYKNWPTHAAWLRFEKKYQNRIHRLGPISNDSALDFGPALDVIFRIKSAGPLLPKLHSLKWDGYSGFGLGEPSGNGLANLTVLQIHSTYSAASEIFVGERNLKDITITSHDPASAADIRKLLSRIGQTCTCVEEVKLTFESNSRELIDKSDVVTFEDITPILRCPGMKWFMLSTACPISMDDNDIQKLAESWPSLVSLWLSSRSGRLVLPNRRRLSFKSLIHLAYHCPCLFYASLYIDDPCIPGPENLPVFSSPFNFDVGFSPIENPAEIASFLSKLFPVNFTLWYGVDHFLSEGEHWEDPDLISPNIKGQWSERWATVESFLPQLIQMRLDAEKLKQEVARLKIKCEPRWY</sequence>
<proteinExistence type="predicted"/>
<dbReference type="AlphaFoldDB" id="A0A9W9AKY1"/>
<comment type="caution">
    <text evidence="1">The sequence shown here is derived from an EMBL/GenBank/DDBJ whole genome shotgun (WGS) entry which is preliminary data.</text>
</comment>
<dbReference type="Gene3D" id="3.80.10.10">
    <property type="entry name" value="Ribonuclease Inhibitor"/>
    <property type="match status" value="1"/>
</dbReference>
<reference evidence="1" key="2">
    <citation type="journal article" date="2023" name="Proc. Natl. Acad. Sci. U.S.A.">
        <title>A global phylogenomic analysis of the shiitake genus Lentinula.</title>
        <authorList>
            <person name="Sierra-Patev S."/>
            <person name="Min B."/>
            <person name="Naranjo-Ortiz M."/>
            <person name="Looney B."/>
            <person name="Konkel Z."/>
            <person name="Slot J.C."/>
            <person name="Sakamoto Y."/>
            <person name="Steenwyk J.L."/>
            <person name="Rokas A."/>
            <person name="Carro J."/>
            <person name="Camarero S."/>
            <person name="Ferreira P."/>
            <person name="Molpeceres G."/>
            <person name="Ruiz-Duenas F.J."/>
            <person name="Serrano A."/>
            <person name="Henrissat B."/>
            <person name="Drula E."/>
            <person name="Hughes K.W."/>
            <person name="Mata J.L."/>
            <person name="Ishikawa N.K."/>
            <person name="Vargas-Isla R."/>
            <person name="Ushijima S."/>
            <person name="Smith C.A."/>
            <person name="Donoghue J."/>
            <person name="Ahrendt S."/>
            <person name="Andreopoulos W."/>
            <person name="He G."/>
            <person name="LaButti K."/>
            <person name="Lipzen A."/>
            <person name="Ng V."/>
            <person name="Riley R."/>
            <person name="Sandor L."/>
            <person name="Barry K."/>
            <person name="Martinez A.T."/>
            <person name="Xiao Y."/>
            <person name="Gibbons J.G."/>
            <person name="Terashima K."/>
            <person name="Grigoriev I.V."/>
            <person name="Hibbett D."/>
        </authorList>
    </citation>
    <scope>NUCLEOTIDE SEQUENCE</scope>
    <source>
        <strain evidence="1">Sp2 HRB7682 ss15</strain>
    </source>
</reference>
<dbReference type="EMBL" id="JANVFS010000012">
    <property type="protein sequence ID" value="KAJ4484224.1"/>
    <property type="molecule type" value="Genomic_DNA"/>
</dbReference>
<evidence type="ECO:0008006" key="3">
    <source>
        <dbReference type="Google" id="ProtNLM"/>
    </source>
</evidence>